<feature type="compositionally biased region" description="Acidic residues" evidence="1">
    <location>
        <begin position="528"/>
        <end position="543"/>
    </location>
</feature>
<evidence type="ECO:0000256" key="1">
    <source>
        <dbReference type="SAM" id="MobiDB-lite"/>
    </source>
</evidence>
<feature type="compositionally biased region" description="Acidic residues" evidence="1">
    <location>
        <begin position="629"/>
        <end position="639"/>
    </location>
</feature>
<accession>A0ABR1YT51</accession>
<gene>
    <name evidence="3" type="ORF">HDK90DRAFT_215304</name>
</gene>
<dbReference type="InterPro" id="IPR001005">
    <property type="entry name" value="SANT/Myb"/>
</dbReference>
<evidence type="ECO:0000259" key="2">
    <source>
        <dbReference type="PROSITE" id="PS50090"/>
    </source>
</evidence>
<feature type="compositionally biased region" description="Polar residues" evidence="1">
    <location>
        <begin position="455"/>
        <end position="476"/>
    </location>
</feature>
<feature type="region of interest" description="Disordered" evidence="1">
    <location>
        <begin position="1"/>
        <end position="78"/>
    </location>
</feature>
<dbReference type="Pfam" id="PF00249">
    <property type="entry name" value="Myb_DNA-binding"/>
    <property type="match status" value="1"/>
</dbReference>
<feature type="compositionally biased region" description="Basic and acidic residues" evidence="1">
    <location>
        <begin position="565"/>
        <end position="616"/>
    </location>
</feature>
<reference evidence="3 4" key="1">
    <citation type="submission" date="2024-04" db="EMBL/GenBank/DDBJ databases">
        <title>Phyllosticta paracitricarpa is synonymous to the EU quarantine fungus P. citricarpa based on phylogenomic analyses.</title>
        <authorList>
            <consortium name="Lawrence Berkeley National Laboratory"/>
            <person name="Van Ingen-Buijs V.A."/>
            <person name="Van Westerhoven A.C."/>
            <person name="Haridas S."/>
            <person name="Skiadas P."/>
            <person name="Martin F."/>
            <person name="Groenewald J.Z."/>
            <person name="Crous P.W."/>
            <person name="Seidl M.F."/>
        </authorList>
    </citation>
    <scope>NUCLEOTIDE SEQUENCE [LARGE SCALE GENOMIC DNA]</scope>
    <source>
        <strain evidence="3 4">CBS 123374</strain>
    </source>
</reference>
<name>A0ABR1YT51_9PEZI</name>
<dbReference type="InterPro" id="IPR009057">
    <property type="entry name" value="Homeodomain-like_sf"/>
</dbReference>
<evidence type="ECO:0000313" key="3">
    <source>
        <dbReference type="EMBL" id="KAK8238160.1"/>
    </source>
</evidence>
<feature type="compositionally biased region" description="Polar residues" evidence="1">
    <location>
        <begin position="407"/>
        <end position="429"/>
    </location>
</feature>
<comment type="caution">
    <text evidence="3">The sequence shown here is derived from an EMBL/GenBank/DDBJ whole genome shotgun (WGS) entry which is preliminary data.</text>
</comment>
<dbReference type="SUPFAM" id="SSF46689">
    <property type="entry name" value="Homeodomain-like"/>
    <property type="match status" value="1"/>
</dbReference>
<feature type="compositionally biased region" description="Polar residues" evidence="1">
    <location>
        <begin position="58"/>
        <end position="75"/>
    </location>
</feature>
<protein>
    <recommendedName>
        <fullName evidence="2">Myb-like domain-containing protein</fullName>
    </recommendedName>
</protein>
<keyword evidence="4" id="KW-1185">Reference proteome</keyword>
<dbReference type="Proteomes" id="UP001492380">
    <property type="component" value="Unassembled WGS sequence"/>
</dbReference>
<organism evidence="3 4">
    <name type="scientific">Phyllosticta capitalensis</name>
    <dbReference type="NCBI Taxonomy" id="121624"/>
    <lineage>
        <taxon>Eukaryota</taxon>
        <taxon>Fungi</taxon>
        <taxon>Dikarya</taxon>
        <taxon>Ascomycota</taxon>
        <taxon>Pezizomycotina</taxon>
        <taxon>Dothideomycetes</taxon>
        <taxon>Dothideomycetes incertae sedis</taxon>
        <taxon>Botryosphaeriales</taxon>
        <taxon>Phyllostictaceae</taxon>
        <taxon>Phyllosticta</taxon>
    </lineage>
</organism>
<evidence type="ECO:0000313" key="4">
    <source>
        <dbReference type="Proteomes" id="UP001492380"/>
    </source>
</evidence>
<dbReference type="PROSITE" id="PS50090">
    <property type="entry name" value="MYB_LIKE"/>
    <property type="match status" value="1"/>
</dbReference>
<feature type="region of interest" description="Disordered" evidence="1">
    <location>
        <begin position="401"/>
        <end position="688"/>
    </location>
</feature>
<proteinExistence type="predicted"/>
<dbReference type="Gene3D" id="1.10.10.60">
    <property type="entry name" value="Homeodomain-like"/>
    <property type="match status" value="1"/>
</dbReference>
<feature type="domain" description="Myb-like" evidence="2">
    <location>
        <begin position="714"/>
        <end position="774"/>
    </location>
</feature>
<dbReference type="CDD" id="cd11660">
    <property type="entry name" value="SANT_TRF"/>
    <property type="match status" value="1"/>
</dbReference>
<sequence>MTTDSMPIELPTVEEDAVSRRQSLAEPPATDGHTSPGITIFPSAQLEPEHQPEGSPGARSNGSGSPISNPETLNPPSDLDVVLMVDTLEDLHADSNKVLEKISPRNATHAQLRSIYSDVRKPGSNVNRILANRLKRFDNTRSAYGTEEYISCKTVNDAFTEHAPYGIPPPRTDAILQKANLASLAREMISLEREKSETWDILLRLDNTFPCNFLSWFYDDDLDATPVGASGLVEETFSLALEIRTQFLIRLLLQKQDETDFWPHQELLEVFCNPSEDGHQLEAGRQSLRGWNMPGLVSDEEELPPQFERLVSEQIDRIRKCLPDQEDGIEDVDFELLEAEFPWTHFIIKLLEWISKREQETEAEISRLGGVEAIKNDLQEHIEPPKNQATQTYEHLSHENVEPPENHFTQTPGPFSQENIEPSENQATETSKHLSQENVEPSEDQATETSKHLSQENVEPSEDQATQASKPLSQKQPVEPKPQPRKQFAPPNPGVISVLKKRIARLSGGQTREEAGTALQPRQPRQPEDEDDWQPLANEDEDISATAVEIQEPPPYASKQGAMEQLRRIERQNKENILRVQNEKAKRSIFERQPDALRVSFDEDGIRNSPVKRRDAPGQSPAKRRRVDEDYDEEEEEFETDYRQPSSQRRREGPAKRRRITPAPRRATSIASSRGQRFDGGEDVGDETVVEDVEDVSRLARRQGTVIPPVTNAGGKRKRFPWTEEEDQQLIALYHVYGGGKQPWKRIKEADEADLNVLHRRDPVALKDRARNLCFIYDKSNTGRPDVLEGLDIGEFYRRKVNQKLGRLPSEVPVD</sequence>
<dbReference type="EMBL" id="JBBWRZ010000004">
    <property type="protein sequence ID" value="KAK8238160.1"/>
    <property type="molecule type" value="Genomic_DNA"/>
</dbReference>